<dbReference type="InterPro" id="IPR019999">
    <property type="entry name" value="Anth_synth_I-like"/>
</dbReference>
<feature type="domain" description="Chorismate-utilising enzyme C-terminal" evidence="1">
    <location>
        <begin position="12"/>
        <end position="232"/>
    </location>
</feature>
<dbReference type="GO" id="GO:0046820">
    <property type="term" value="F:4-amino-4-deoxychorismate synthase activity"/>
    <property type="evidence" value="ECO:0007669"/>
    <property type="project" value="TreeGrafter"/>
</dbReference>
<name>A0A7V5H3Y9_CALAY</name>
<dbReference type="InterPro" id="IPR015890">
    <property type="entry name" value="Chorismate_C"/>
</dbReference>
<dbReference type="Proteomes" id="UP000886111">
    <property type="component" value="Unassembled WGS sequence"/>
</dbReference>
<feature type="non-terminal residue" evidence="2">
    <location>
        <position position="1"/>
    </location>
</feature>
<dbReference type="InterPro" id="IPR005801">
    <property type="entry name" value="ADC_synthase"/>
</dbReference>
<dbReference type="PANTHER" id="PTHR11236:SF50">
    <property type="entry name" value="AMINODEOXYCHORISMATE SYNTHASE COMPONENT 1"/>
    <property type="match status" value="1"/>
</dbReference>
<dbReference type="AlphaFoldDB" id="A0A7V5H3Y9"/>
<comment type="caution">
    <text evidence="2">The sequence shown here is derived from an EMBL/GenBank/DDBJ whole genome shotgun (WGS) entry which is preliminary data.</text>
</comment>
<reference evidence="2" key="1">
    <citation type="journal article" date="2020" name="mSystems">
        <title>Genome- and Community-Level Interaction Insights into Carbon Utilization and Element Cycling Functions of Hydrothermarchaeota in Hydrothermal Sediment.</title>
        <authorList>
            <person name="Zhou Z."/>
            <person name="Liu Y."/>
            <person name="Xu W."/>
            <person name="Pan J."/>
            <person name="Luo Z.H."/>
            <person name="Li M."/>
        </authorList>
    </citation>
    <scope>NUCLEOTIDE SEQUENCE [LARGE SCALE GENOMIC DNA]</scope>
    <source>
        <strain evidence="2">HyVt-76</strain>
    </source>
</reference>
<dbReference type="Pfam" id="PF00425">
    <property type="entry name" value="Chorismate_bind"/>
    <property type="match status" value="1"/>
</dbReference>
<evidence type="ECO:0000259" key="1">
    <source>
        <dbReference type="Pfam" id="PF00425"/>
    </source>
</evidence>
<dbReference type="GO" id="GO:0000162">
    <property type="term" value="P:L-tryptophan biosynthetic process"/>
    <property type="evidence" value="ECO:0007669"/>
    <property type="project" value="TreeGrafter"/>
</dbReference>
<gene>
    <name evidence="2" type="ORF">ENL21_06245</name>
</gene>
<proteinExistence type="predicted"/>
<protein>
    <submittedName>
        <fullName evidence="2">Anthranilate synthase component I family protein</fullName>
    </submittedName>
</protein>
<dbReference type="SUPFAM" id="SSF56322">
    <property type="entry name" value="ADC synthase"/>
    <property type="match status" value="1"/>
</dbReference>
<dbReference type="PANTHER" id="PTHR11236">
    <property type="entry name" value="AMINOBENZOATE/ANTHRANILATE SYNTHASE"/>
    <property type="match status" value="1"/>
</dbReference>
<dbReference type="EMBL" id="DRTD01000458">
    <property type="protein sequence ID" value="HHE55365.1"/>
    <property type="molecule type" value="Genomic_DNA"/>
</dbReference>
<organism evidence="2">
    <name type="scientific">Caldithrix abyssi</name>
    <dbReference type="NCBI Taxonomy" id="187145"/>
    <lineage>
        <taxon>Bacteria</taxon>
        <taxon>Pseudomonadati</taxon>
        <taxon>Calditrichota</taxon>
        <taxon>Calditrichia</taxon>
        <taxon>Calditrichales</taxon>
        <taxon>Calditrichaceae</taxon>
        <taxon>Caldithrix</taxon>
    </lineage>
</organism>
<dbReference type="Gene3D" id="3.60.120.10">
    <property type="entry name" value="Anthranilate synthase"/>
    <property type="match status" value="1"/>
</dbReference>
<dbReference type="PRINTS" id="PR00095">
    <property type="entry name" value="ANTSNTHASEI"/>
</dbReference>
<sequence length="239" mass="27237">NYTIRFSRKLWLNGLKLFRQWHSKTLAPFSFYLQLPDFQLISVSPERFWFQKGHLVQSEPIKGTIKTSTNPEHDASLKNQLARSEKDHAELNMITDLLRNDLSRVCCHGSVKVMEQSELRSFKYVHHLVSTIQGKLQPGKIFFDLIEATFPGGSITGCPKIAAMQYINQLENHNRSFYTGSLFLRFPGNNLTDANILIRTVILKDNWLHYQAGGGIVIDSNPETEYLECLAKAAPILNG</sequence>
<accession>A0A7V5H3Y9</accession>
<evidence type="ECO:0000313" key="2">
    <source>
        <dbReference type="EMBL" id="HHE55365.1"/>
    </source>
</evidence>